<reference evidence="3" key="3">
    <citation type="submission" date="2020-07" db="EMBL/GenBank/DDBJ databases">
        <authorList>
            <person name="Yang C."/>
        </authorList>
    </citation>
    <scope>NUCLEOTIDE SEQUENCE</scope>
    <source>
        <strain evidence="3">Cx-624</strain>
    </source>
</reference>
<dbReference type="EMBL" id="CP059472">
    <property type="protein sequence ID" value="QMS98951.1"/>
    <property type="molecule type" value="Genomic_DNA"/>
</dbReference>
<feature type="signal peptide" evidence="1">
    <location>
        <begin position="1"/>
        <end position="20"/>
    </location>
</feature>
<evidence type="ECO:0000313" key="4">
    <source>
        <dbReference type="EMBL" id="QMS98951.1"/>
    </source>
</evidence>
<proteinExistence type="predicted"/>
<dbReference type="Proteomes" id="UP000515349">
    <property type="component" value="Chromosome"/>
</dbReference>
<dbReference type="RefSeq" id="WP_181885766.1">
    <property type="nucleotide sequence ID" value="NZ_CP059472.1"/>
</dbReference>
<dbReference type="InterPro" id="IPR012336">
    <property type="entry name" value="Thioredoxin-like_fold"/>
</dbReference>
<sequence>MKLAAAFILFLLPTMMFSQSNNESTDKHALEEAQIRRSEAARPLIIFITANWCSYCRLMKKKVFGNANVATKIESGFYFAELNGGYTKPIKWEGKTYWFAPTGAGTGTHELAFHLGAVNGKLSYPTMVILDENNQVLYRYSGYLKSHELLELLGHFKK</sequence>
<evidence type="ECO:0000313" key="3">
    <source>
        <dbReference type="EMBL" id="MBA5245639.1"/>
    </source>
</evidence>
<feature type="chain" id="PRO_5044656374" evidence="1">
    <location>
        <begin position="21"/>
        <end position="158"/>
    </location>
</feature>
<dbReference type="KEGG" id="cbau:H1R16_02790"/>
<keyword evidence="6" id="KW-1185">Reference proteome</keyword>
<dbReference type="AlphaFoldDB" id="A0A7D7QZL1"/>
<accession>A0A7D7QZL1</accession>
<dbReference type="EMBL" id="JACEUX010000001">
    <property type="protein sequence ID" value="MBA5245639.1"/>
    <property type="molecule type" value="Genomic_DNA"/>
</dbReference>
<protein>
    <submittedName>
        <fullName evidence="4">Thioredoxin fold domain-containing protein</fullName>
    </submittedName>
</protein>
<organism evidence="4 5">
    <name type="scientific">Marnyiella aurantia</name>
    <dbReference type="NCBI Taxonomy" id="2758037"/>
    <lineage>
        <taxon>Bacteria</taxon>
        <taxon>Pseudomonadati</taxon>
        <taxon>Bacteroidota</taxon>
        <taxon>Flavobacteriia</taxon>
        <taxon>Flavobacteriales</taxon>
        <taxon>Weeksellaceae</taxon>
        <taxon>Marnyiella</taxon>
    </lineage>
</organism>
<feature type="domain" description="Thioredoxin-like fold" evidence="2">
    <location>
        <begin position="40"/>
        <end position="153"/>
    </location>
</feature>
<dbReference type="InterPro" id="IPR036249">
    <property type="entry name" value="Thioredoxin-like_sf"/>
</dbReference>
<reference evidence="6" key="2">
    <citation type="submission" date="2020-07" db="EMBL/GenBank/DDBJ databases">
        <title>Flavobacterium sp. xlx-214.</title>
        <authorList>
            <person name="Yang C."/>
        </authorList>
    </citation>
    <scope>NUCLEOTIDE SEQUENCE [LARGE SCALE GENOMIC DNA]</scope>
    <source>
        <strain evidence="6">CX-624</strain>
    </source>
</reference>
<keyword evidence="1" id="KW-0732">Signal</keyword>
<evidence type="ECO:0000313" key="5">
    <source>
        <dbReference type="Proteomes" id="UP000515349"/>
    </source>
</evidence>
<evidence type="ECO:0000259" key="2">
    <source>
        <dbReference type="Pfam" id="PF13098"/>
    </source>
</evidence>
<evidence type="ECO:0000313" key="6">
    <source>
        <dbReference type="Proteomes" id="UP000539710"/>
    </source>
</evidence>
<dbReference type="Pfam" id="PF13098">
    <property type="entry name" value="Thioredoxin_2"/>
    <property type="match status" value="1"/>
</dbReference>
<dbReference type="Proteomes" id="UP000539710">
    <property type="component" value="Unassembled WGS sequence"/>
</dbReference>
<dbReference type="SUPFAM" id="SSF52833">
    <property type="entry name" value="Thioredoxin-like"/>
    <property type="match status" value="1"/>
</dbReference>
<name>A0A7D7QZL1_9FLAO</name>
<gene>
    <name evidence="4" type="ORF">H1R16_02790</name>
    <name evidence="3" type="ORF">H2507_00485</name>
</gene>
<reference evidence="4 5" key="1">
    <citation type="submission" date="2020-07" db="EMBL/GenBank/DDBJ databases">
        <title>Chryseobacterium sp.cx-624.</title>
        <authorList>
            <person name="Yang C."/>
        </authorList>
    </citation>
    <scope>NUCLEOTIDE SEQUENCE [LARGE SCALE GENOMIC DNA]</scope>
    <source>
        <strain evidence="5">cx-624</strain>
        <strain evidence="4">Cx-624</strain>
    </source>
</reference>
<evidence type="ECO:0000256" key="1">
    <source>
        <dbReference type="SAM" id="SignalP"/>
    </source>
</evidence>
<dbReference type="Gene3D" id="3.40.30.10">
    <property type="entry name" value="Glutaredoxin"/>
    <property type="match status" value="1"/>
</dbReference>